<protein>
    <submittedName>
        <fullName evidence="1">Uncharacterized protein</fullName>
    </submittedName>
</protein>
<gene>
    <name evidence="1" type="ORF">SDC9_149145</name>
</gene>
<name>A0A645EKZ1_9ZZZZ</name>
<reference evidence="1" key="1">
    <citation type="submission" date="2019-08" db="EMBL/GenBank/DDBJ databases">
        <authorList>
            <person name="Kucharzyk K."/>
            <person name="Murdoch R.W."/>
            <person name="Higgins S."/>
            <person name="Loffler F."/>
        </authorList>
    </citation>
    <scope>NUCLEOTIDE SEQUENCE</scope>
</reference>
<proteinExistence type="predicted"/>
<evidence type="ECO:0000313" key="1">
    <source>
        <dbReference type="EMBL" id="MPN01932.1"/>
    </source>
</evidence>
<sequence>MIGNTKFIAEPATITSILAQIGFALNERSSCSSSGSIPAILLNPPRGIILKEYTVSPYLRLNTLGPNPIANSSTRIPTDFAVRKCPSSWKNINSPKTKIVAINVDNNIPPAYTNIFSLFKTSRI</sequence>
<organism evidence="1">
    <name type="scientific">bioreactor metagenome</name>
    <dbReference type="NCBI Taxonomy" id="1076179"/>
    <lineage>
        <taxon>unclassified sequences</taxon>
        <taxon>metagenomes</taxon>
        <taxon>ecological metagenomes</taxon>
    </lineage>
</organism>
<accession>A0A645EKZ1</accession>
<dbReference type="EMBL" id="VSSQ01047906">
    <property type="protein sequence ID" value="MPN01932.1"/>
    <property type="molecule type" value="Genomic_DNA"/>
</dbReference>
<comment type="caution">
    <text evidence="1">The sequence shown here is derived from an EMBL/GenBank/DDBJ whole genome shotgun (WGS) entry which is preliminary data.</text>
</comment>
<dbReference type="AlphaFoldDB" id="A0A645EKZ1"/>